<dbReference type="InterPro" id="IPR029052">
    <property type="entry name" value="Metallo-depent_PP-like"/>
</dbReference>
<dbReference type="SUPFAM" id="SSF56300">
    <property type="entry name" value="Metallo-dependent phosphatases"/>
    <property type="match status" value="1"/>
</dbReference>
<keyword evidence="1" id="KW-0479">Metal-binding</keyword>
<keyword evidence="7" id="KW-1185">Reference proteome</keyword>
<evidence type="ECO:0000256" key="3">
    <source>
        <dbReference type="SAM" id="MobiDB-lite"/>
    </source>
</evidence>
<sequence length="311" mass="33749">MNKRNPGASPNNDTQLVTNSSLYSSGTPGKGDKPKITRRQFLARGAVTVIGAGLFTSGYAWQGEPRWLDVTRMELPLRELPSAFAGIKVVHFSDTHLGFNKGAHDLAKLVAHIKEAEPDLICFTGDIVDSNPEDLLDSVSILAELTAPLGKFAILGNHDYKNTASVTGMLQSAGFKVLRNESYLLKRGGEVMAVTGLDDLLKGMPDPEAALSGVPAGTFTLLMMHEPDYADTAEAYPFNLQLSGHSHGGQIRLPIAGPMYTPNGALKYIAGLYYTEHKAMPVYVNRGFGETYLPFRLLCRPELTVITLRQA</sequence>
<evidence type="ECO:0000313" key="7">
    <source>
        <dbReference type="Proteomes" id="UP000463051"/>
    </source>
</evidence>
<dbReference type="GO" id="GO:0016020">
    <property type="term" value="C:membrane"/>
    <property type="evidence" value="ECO:0007669"/>
    <property type="project" value="GOC"/>
</dbReference>
<name>A0A7X2HAJ4_9BACL</name>
<keyword evidence="4" id="KW-0472">Membrane</keyword>
<dbReference type="InterPro" id="IPR019546">
    <property type="entry name" value="TAT_signal_bac_arc"/>
</dbReference>
<feature type="region of interest" description="Disordered" evidence="3">
    <location>
        <begin position="1"/>
        <end position="35"/>
    </location>
</feature>
<dbReference type="PANTHER" id="PTHR31302:SF31">
    <property type="entry name" value="PHOSPHODIESTERASE YAEI"/>
    <property type="match status" value="1"/>
</dbReference>
<dbReference type="PANTHER" id="PTHR31302">
    <property type="entry name" value="TRANSMEMBRANE PROTEIN WITH METALLOPHOSPHOESTERASE DOMAIN-RELATED"/>
    <property type="match status" value="1"/>
</dbReference>
<evidence type="ECO:0000256" key="2">
    <source>
        <dbReference type="ARBA" id="ARBA00022801"/>
    </source>
</evidence>
<dbReference type="Pfam" id="PF00149">
    <property type="entry name" value="Metallophos"/>
    <property type="match status" value="1"/>
</dbReference>
<proteinExistence type="predicted"/>
<keyword evidence="2" id="KW-0378">Hydrolase</keyword>
<organism evidence="6 7">
    <name type="scientific">Paenibacillus monticola</name>
    <dbReference type="NCBI Taxonomy" id="2666075"/>
    <lineage>
        <taxon>Bacteria</taxon>
        <taxon>Bacillati</taxon>
        <taxon>Bacillota</taxon>
        <taxon>Bacilli</taxon>
        <taxon>Bacillales</taxon>
        <taxon>Paenibacillaceae</taxon>
        <taxon>Paenibacillus</taxon>
    </lineage>
</organism>
<dbReference type="Proteomes" id="UP000463051">
    <property type="component" value="Unassembled WGS sequence"/>
</dbReference>
<evidence type="ECO:0000256" key="4">
    <source>
        <dbReference type="SAM" id="Phobius"/>
    </source>
</evidence>
<dbReference type="GO" id="GO:0046872">
    <property type="term" value="F:metal ion binding"/>
    <property type="evidence" value="ECO:0007669"/>
    <property type="project" value="UniProtKB-KW"/>
</dbReference>
<evidence type="ECO:0000259" key="5">
    <source>
        <dbReference type="Pfam" id="PF00149"/>
    </source>
</evidence>
<comment type="caution">
    <text evidence="6">The sequence shown here is derived from an EMBL/GenBank/DDBJ whole genome shotgun (WGS) entry which is preliminary data.</text>
</comment>
<evidence type="ECO:0000313" key="6">
    <source>
        <dbReference type="EMBL" id="MRN56549.1"/>
    </source>
</evidence>
<gene>
    <name evidence="6" type="ORF">GJB61_26665</name>
</gene>
<feature type="compositionally biased region" description="Polar residues" evidence="3">
    <location>
        <begin position="8"/>
        <end position="27"/>
    </location>
</feature>
<keyword evidence="4" id="KW-1133">Transmembrane helix</keyword>
<feature type="domain" description="Calcineurin-like phosphoesterase" evidence="5">
    <location>
        <begin position="87"/>
        <end position="248"/>
    </location>
</feature>
<dbReference type="InterPro" id="IPR051158">
    <property type="entry name" value="Metallophosphoesterase_sf"/>
</dbReference>
<dbReference type="CDD" id="cd07385">
    <property type="entry name" value="MPP_YkuE_C"/>
    <property type="match status" value="1"/>
</dbReference>
<dbReference type="EMBL" id="WJXB01000014">
    <property type="protein sequence ID" value="MRN56549.1"/>
    <property type="molecule type" value="Genomic_DNA"/>
</dbReference>
<reference evidence="6 7" key="1">
    <citation type="submission" date="2019-11" db="EMBL/GenBank/DDBJ databases">
        <title>Paenibacillus monticola sp. nov., a novel PGPR strain isolated from mountain sample in China.</title>
        <authorList>
            <person name="Zhao Q."/>
            <person name="Li H.-P."/>
            <person name="Zhang J.-L."/>
        </authorList>
    </citation>
    <scope>NUCLEOTIDE SEQUENCE [LARGE SCALE GENOMIC DNA]</scope>
    <source>
        <strain evidence="6 7">LC-T2</strain>
    </source>
</reference>
<accession>A0A7X2HAJ4</accession>
<dbReference type="NCBIfam" id="TIGR01409">
    <property type="entry name" value="TAT_signal_seq"/>
    <property type="match status" value="1"/>
</dbReference>
<dbReference type="AlphaFoldDB" id="A0A7X2HAJ4"/>
<dbReference type="Gene3D" id="3.60.21.10">
    <property type="match status" value="1"/>
</dbReference>
<evidence type="ECO:0000256" key="1">
    <source>
        <dbReference type="ARBA" id="ARBA00022723"/>
    </source>
</evidence>
<dbReference type="GO" id="GO:0008758">
    <property type="term" value="F:UDP-2,3-diacylglucosamine hydrolase activity"/>
    <property type="evidence" value="ECO:0007669"/>
    <property type="project" value="TreeGrafter"/>
</dbReference>
<feature type="transmembrane region" description="Helical" evidence="4">
    <location>
        <begin position="41"/>
        <end position="61"/>
    </location>
</feature>
<keyword evidence="4" id="KW-0812">Transmembrane</keyword>
<dbReference type="GO" id="GO:0009245">
    <property type="term" value="P:lipid A biosynthetic process"/>
    <property type="evidence" value="ECO:0007669"/>
    <property type="project" value="TreeGrafter"/>
</dbReference>
<dbReference type="RefSeq" id="WP_154122048.1">
    <property type="nucleotide sequence ID" value="NZ_WJXB01000014.1"/>
</dbReference>
<protein>
    <submittedName>
        <fullName evidence="6">Twin-arginine translocation signal domain-containing protein</fullName>
    </submittedName>
</protein>
<dbReference type="InterPro" id="IPR004843">
    <property type="entry name" value="Calcineurin-like_PHP"/>
</dbReference>